<sequence length="42" mass="4701">MDQINIIITRCLSFFLSFLRKHESTVSGIGASVKNGFLLSQE</sequence>
<dbReference type="Proteomes" id="UP000663722">
    <property type="component" value="Chromosome"/>
</dbReference>
<evidence type="ECO:0000313" key="1">
    <source>
        <dbReference type="EMBL" id="QTA93458.1"/>
    </source>
</evidence>
<dbReference type="AlphaFoldDB" id="A0A975BXC8"/>
<reference evidence="1" key="1">
    <citation type="journal article" date="2021" name="Microb. Physiol.">
        <title>Proteogenomic Insights into the Physiology of Marine, Sulfate-Reducing, Filamentous Desulfonema limicola and Desulfonema magnum.</title>
        <authorList>
            <person name="Schnaars V."/>
            <person name="Wohlbrand L."/>
            <person name="Scheve S."/>
            <person name="Hinrichs C."/>
            <person name="Reinhardt R."/>
            <person name="Rabus R."/>
        </authorList>
    </citation>
    <scope>NUCLEOTIDE SEQUENCE</scope>
    <source>
        <strain evidence="1">4be13</strain>
    </source>
</reference>
<proteinExistence type="predicted"/>
<protein>
    <submittedName>
        <fullName evidence="1">Uncharacterized protein</fullName>
    </submittedName>
</protein>
<evidence type="ECO:0000313" key="2">
    <source>
        <dbReference type="Proteomes" id="UP000663722"/>
    </source>
</evidence>
<dbReference type="EMBL" id="CP061800">
    <property type="protein sequence ID" value="QTA93458.1"/>
    <property type="molecule type" value="Genomic_DNA"/>
</dbReference>
<gene>
    <name evidence="1" type="ORF">dnm_095590</name>
</gene>
<dbReference type="KEGG" id="dmm:dnm_095590"/>
<name>A0A975BXC8_9BACT</name>
<organism evidence="1 2">
    <name type="scientific">Desulfonema magnum</name>
    <dbReference type="NCBI Taxonomy" id="45655"/>
    <lineage>
        <taxon>Bacteria</taxon>
        <taxon>Pseudomonadati</taxon>
        <taxon>Thermodesulfobacteriota</taxon>
        <taxon>Desulfobacteria</taxon>
        <taxon>Desulfobacterales</taxon>
        <taxon>Desulfococcaceae</taxon>
        <taxon>Desulfonema</taxon>
    </lineage>
</organism>
<accession>A0A975BXC8</accession>
<keyword evidence="2" id="KW-1185">Reference proteome</keyword>